<keyword evidence="3" id="KW-1185">Reference proteome</keyword>
<feature type="transmembrane region" description="Helical" evidence="1">
    <location>
        <begin position="211"/>
        <end position="230"/>
    </location>
</feature>
<feature type="transmembrane region" description="Helical" evidence="1">
    <location>
        <begin position="371"/>
        <end position="389"/>
    </location>
</feature>
<reference evidence="2" key="1">
    <citation type="journal article" date="2022" name="Genome Biol. Evol.">
        <title>A New Gene Family Diagnostic for Intracellular Biomineralization of Amorphous Ca Carbonates by Cyanobacteria.</title>
        <authorList>
            <person name="Benzerara K."/>
            <person name="Duprat E."/>
            <person name="Bitard-Feildel T."/>
            <person name="Caumes G."/>
            <person name="Cassier-Chauvat C."/>
            <person name="Chauvat F."/>
            <person name="Dezi M."/>
            <person name="Diop S.I."/>
            <person name="Gaschignard G."/>
            <person name="Gorgen S."/>
            <person name="Gugger M."/>
            <person name="Lopez-Garcia P."/>
            <person name="Millet M."/>
            <person name="Skouri-Panet F."/>
            <person name="Moreira D."/>
            <person name="Callebaut I."/>
        </authorList>
    </citation>
    <scope>NUCLEOTIDE SEQUENCE</scope>
    <source>
        <strain evidence="2">G9</strain>
    </source>
</reference>
<evidence type="ECO:0000313" key="2">
    <source>
        <dbReference type="EMBL" id="MDG2990410.1"/>
    </source>
</evidence>
<evidence type="ECO:0008006" key="4">
    <source>
        <dbReference type="Google" id="ProtNLM"/>
    </source>
</evidence>
<organism evidence="2 3">
    <name type="scientific">Candidatus Synechococcus calcipolaris G9</name>
    <dbReference type="NCBI Taxonomy" id="1497997"/>
    <lineage>
        <taxon>Bacteria</taxon>
        <taxon>Bacillati</taxon>
        <taxon>Cyanobacteriota</taxon>
        <taxon>Cyanophyceae</taxon>
        <taxon>Synechococcales</taxon>
        <taxon>Synechococcaceae</taxon>
        <taxon>Synechococcus</taxon>
    </lineage>
</organism>
<feature type="transmembrane region" description="Helical" evidence="1">
    <location>
        <begin position="101"/>
        <end position="119"/>
    </location>
</feature>
<keyword evidence="1" id="KW-1133">Transmembrane helix</keyword>
<comment type="caution">
    <text evidence="2">The sequence shown here is derived from an EMBL/GenBank/DDBJ whole genome shotgun (WGS) entry which is preliminary data.</text>
</comment>
<keyword evidence="1" id="KW-0472">Membrane</keyword>
<dbReference type="Proteomes" id="UP001154265">
    <property type="component" value="Unassembled WGS sequence"/>
</dbReference>
<feature type="transmembrane region" description="Helical" evidence="1">
    <location>
        <begin position="64"/>
        <end position="81"/>
    </location>
</feature>
<feature type="transmembrane region" description="Helical" evidence="1">
    <location>
        <begin position="163"/>
        <end position="182"/>
    </location>
</feature>
<gene>
    <name evidence="2" type="ORF">L3556_05605</name>
</gene>
<evidence type="ECO:0000313" key="3">
    <source>
        <dbReference type="Proteomes" id="UP001154265"/>
    </source>
</evidence>
<dbReference type="EMBL" id="JAKKUT010000002">
    <property type="protein sequence ID" value="MDG2990410.1"/>
    <property type="molecule type" value="Genomic_DNA"/>
</dbReference>
<feature type="transmembrane region" description="Helical" evidence="1">
    <location>
        <begin position="189"/>
        <end position="205"/>
    </location>
</feature>
<feature type="transmembrane region" description="Helical" evidence="1">
    <location>
        <begin position="339"/>
        <end position="359"/>
    </location>
</feature>
<sequence length="425" mass="47908">MFNIFLILLFLVCILLLAWGTYRRERSYEFPFFMGGIFLAFLLPQAFLLAVNPLQAPPAAVDRILLFSALCGAMCWVGYQWPIQKKYIRFLSIPLDEKRLFQVGFIYVALGYLFTYLLIRSDIQVAAIGAGWTGEATIYHFLSGIGLVGLPIILYFTCKRPSVVMITFSVIAALPTLADILLAGRRQETFTLAIILGVSLFYWRRILPPRFLPSLLFLAMMVLIPLFAFARQGVFIALVTGDTAALNLQNFQAYLSGGTLELRNAAIFADAAMAELQFGYGTTFWDQIVSQFVPGQIIGYQIKESLQFKLLSFDLLSRYNYVLPLGTTITGIGDTFLEFSYFGCAIFAFMAYFYKHLWYASLRPDGLVSQILYAGLIGPAVIGLTHGVGRFFQELLFQLIFVGFAVYYAQVRKPVLQSSHQRLLR</sequence>
<accession>A0ABT6EZ11</accession>
<dbReference type="RefSeq" id="WP_277866321.1">
    <property type="nucleotide sequence ID" value="NZ_JAKKUT010000002.1"/>
</dbReference>
<name>A0ABT6EZ11_9SYNE</name>
<protein>
    <recommendedName>
        <fullName evidence="4">Oligosaccharide repeat unit polymerase</fullName>
    </recommendedName>
</protein>
<feature type="transmembrane region" description="Helical" evidence="1">
    <location>
        <begin position="395"/>
        <end position="411"/>
    </location>
</feature>
<reference evidence="2" key="2">
    <citation type="submission" date="2022-01" db="EMBL/GenBank/DDBJ databases">
        <authorList>
            <person name="Zivanovic Y."/>
            <person name="Moreira D."/>
            <person name="Lopez-Garcia P."/>
        </authorList>
    </citation>
    <scope>NUCLEOTIDE SEQUENCE</scope>
    <source>
        <strain evidence="2">G9</strain>
    </source>
</reference>
<feature type="transmembrane region" description="Helical" evidence="1">
    <location>
        <begin position="139"/>
        <end position="157"/>
    </location>
</feature>
<evidence type="ECO:0000256" key="1">
    <source>
        <dbReference type="SAM" id="Phobius"/>
    </source>
</evidence>
<proteinExistence type="predicted"/>
<keyword evidence="1" id="KW-0812">Transmembrane</keyword>
<feature type="transmembrane region" description="Helical" evidence="1">
    <location>
        <begin position="30"/>
        <end position="52"/>
    </location>
</feature>